<dbReference type="InterPro" id="IPR036318">
    <property type="entry name" value="FAD-bd_PCMH-like_sf"/>
</dbReference>
<name>A0A2J5I9T9_9EURO</name>
<dbReference type="GO" id="GO:0016491">
    <property type="term" value="F:oxidoreductase activity"/>
    <property type="evidence" value="ECO:0007669"/>
    <property type="project" value="UniProtKB-KW"/>
</dbReference>
<comment type="similarity">
    <text evidence="1">Belongs to the oxygen-dependent FAD-linked oxidoreductase family.</text>
</comment>
<dbReference type="InterPro" id="IPR012951">
    <property type="entry name" value="BBE"/>
</dbReference>
<dbReference type="OrthoDB" id="9983560at2759"/>
<protein>
    <submittedName>
        <fullName evidence="5">FAD-binding domain-containing protein</fullName>
    </submittedName>
</protein>
<gene>
    <name evidence="5" type="ORF">BDW42DRAFT_182378</name>
</gene>
<evidence type="ECO:0000256" key="3">
    <source>
        <dbReference type="SAM" id="SignalP"/>
    </source>
</evidence>
<feature type="domain" description="FAD-binding PCMH-type" evidence="4">
    <location>
        <begin position="126"/>
        <end position="307"/>
    </location>
</feature>
<dbReference type="InterPro" id="IPR006094">
    <property type="entry name" value="Oxid_FAD_bind_N"/>
</dbReference>
<dbReference type="InterPro" id="IPR016169">
    <property type="entry name" value="FAD-bd_PCMH_sub2"/>
</dbReference>
<organism evidence="5 6">
    <name type="scientific">Aspergillus taichungensis</name>
    <dbReference type="NCBI Taxonomy" id="482145"/>
    <lineage>
        <taxon>Eukaryota</taxon>
        <taxon>Fungi</taxon>
        <taxon>Dikarya</taxon>
        <taxon>Ascomycota</taxon>
        <taxon>Pezizomycotina</taxon>
        <taxon>Eurotiomycetes</taxon>
        <taxon>Eurotiomycetidae</taxon>
        <taxon>Eurotiales</taxon>
        <taxon>Aspergillaceae</taxon>
        <taxon>Aspergillus</taxon>
        <taxon>Aspergillus subgen. Circumdati</taxon>
    </lineage>
</organism>
<dbReference type="AlphaFoldDB" id="A0A2J5I9T9"/>
<keyword evidence="2" id="KW-0560">Oxidoreductase</keyword>
<dbReference type="SUPFAM" id="SSF56176">
    <property type="entry name" value="FAD-binding/transporter-associated domain-like"/>
    <property type="match status" value="1"/>
</dbReference>
<evidence type="ECO:0000256" key="1">
    <source>
        <dbReference type="ARBA" id="ARBA00005466"/>
    </source>
</evidence>
<reference evidence="6" key="1">
    <citation type="submission" date="2017-12" db="EMBL/GenBank/DDBJ databases">
        <authorList>
            <consortium name="DOE Joint Genome Institute"/>
            <person name="Mondo S.J."/>
            <person name="Kjaerbolling I."/>
            <person name="Vesth T.C."/>
            <person name="Frisvad J.C."/>
            <person name="Nybo J.L."/>
            <person name="Theobald S."/>
            <person name="Kuo A."/>
            <person name="Bowyer P."/>
            <person name="Matsuda Y."/>
            <person name="Lyhne E.K."/>
            <person name="Kogle M.E."/>
            <person name="Clum A."/>
            <person name="Lipzen A."/>
            <person name="Salamov A."/>
            <person name="Ngan C.Y."/>
            <person name="Daum C."/>
            <person name="Chiniquy J."/>
            <person name="Barry K."/>
            <person name="LaButti K."/>
            <person name="Haridas S."/>
            <person name="Simmons B.A."/>
            <person name="Magnuson J.K."/>
            <person name="Mortensen U.H."/>
            <person name="Larsen T.O."/>
            <person name="Grigoriev I.V."/>
            <person name="Baker S.E."/>
            <person name="Andersen M.R."/>
            <person name="Nordberg H.P."/>
            <person name="Cantor M.N."/>
            <person name="Hua S.X."/>
        </authorList>
    </citation>
    <scope>NUCLEOTIDE SEQUENCE [LARGE SCALE GENOMIC DNA]</scope>
    <source>
        <strain evidence="6">IBT 19404</strain>
    </source>
</reference>
<dbReference type="GO" id="GO:0071949">
    <property type="term" value="F:FAD binding"/>
    <property type="evidence" value="ECO:0007669"/>
    <property type="project" value="InterPro"/>
</dbReference>
<evidence type="ECO:0000313" key="5">
    <source>
        <dbReference type="EMBL" id="PLN86689.1"/>
    </source>
</evidence>
<dbReference type="PROSITE" id="PS51387">
    <property type="entry name" value="FAD_PCMH"/>
    <property type="match status" value="1"/>
</dbReference>
<dbReference type="Pfam" id="PF08031">
    <property type="entry name" value="BBE"/>
    <property type="match status" value="1"/>
</dbReference>
<evidence type="ECO:0000256" key="2">
    <source>
        <dbReference type="ARBA" id="ARBA00023002"/>
    </source>
</evidence>
<keyword evidence="6" id="KW-1185">Reference proteome</keyword>
<evidence type="ECO:0000259" key="4">
    <source>
        <dbReference type="PROSITE" id="PS51387"/>
    </source>
</evidence>
<accession>A0A2J5I9T9</accession>
<dbReference type="InterPro" id="IPR016166">
    <property type="entry name" value="FAD-bd_PCMH"/>
</dbReference>
<dbReference type="PANTHER" id="PTHR13878">
    <property type="entry name" value="GULONOLACTONE OXIDASE"/>
    <property type="match status" value="1"/>
</dbReference>
<dbReference type="InterPro" id="IPR050432">
    <property type="entry name" value="FAD-linked_Oxidoreductases_BP"/>
</dbReference>
<proteinExistence type="inferred from homology"/>
<dbReference type="Pfam" id="PF01565">
    <property type="entry name" value="FAD_binding_4"/>
    <property type="match status" value="1"/>
</dbReference>
<sequence>MTVLTDPRLKALVFLLAALISRPAVADGKTCNLPNFNTTTQGRVQELKPFSLPCFSNYNGQPVASNRAACASIQRDYFNPWARTDGANGYMNSQDEMCSSEPHNQCLLDNSNPANSTAYTNTTCRQGDLPSHYLEIQRVEDVIEAFKYAHCSGTKLSIKNSGHDYLGRSSGKDTLALWTRNLRSTNYSPDFVPSGCSARHNAITVGSGINFDEAYAFAEKNNVTLIGGYAPTVGVSGGWVQGGGHSILSPVYGLGIDRVVEYKIVTPDGHYRIANECQNPDLFWALRGGGGGTFGVVMESTHRVEPQIRLVAASIKFPQSPTNVLPFLDIVVNHTLQWAAEGWGGHITGNTLVNVSPLLSVSEAKKSLSEVVAYAESQGGSAVVEEFPSWYPFYEKYVTSGAVGVGVTHFVGTRLVPKAVFETAEGRQNLMGFFALLLEQGQSPYIPVVGPVLYDYLEGSTSATPAWRSAVWETGVGASWAWNATLKERKEKISIMKDMTALFARITPRSGAYASEASPFTVDWREAWWGDNYEELVSIKNKYDPFDLLSCWKCVGWTEGQSDSSCFSAFV</sequence>
<dbReference type="Gene3D" id="3.30.465.10">
    <property type="match status" value="2"/>
</dbReference>
<feature type="signal peptide" evidence="3">
    <location>
        <begin position="1"/>
        <end position="26"/>
    </location>
</feature>
<feature type="chain" id="PRO_5014339559" evidence="3">
    <location>
        <begin position="27"/>
        <end position="571"/>
    </location>
</feature>
<dbReference type="Proteomes" id="UP000235023">
    <property type="component" value="Unassembled WGS sequence"/>
</dbReference>
<evidence type="ECO:0000313" key="6">
    <source>
        <dbReference type="Proteomes" id="UP000235023"/>
    </source>
</evidence>
<dbReference type="EMBL" id="KZ559497">
    <property type="protein sequence ID" value="PLN86689.1"/>
    <property type="molecule type" value="Genomic_DNA"/>
</dbReference>
<dbReference type="PANTHER" id="PTHR13878:SF91">
    <property type="entry name" value="FAD BINDING DOMAIN PROTEIN (AFU_ORTHOLOGUE AFUA_6G12070)-RELATED"/>
    <property type="match status" value="1"/>
</dbReference>
<keyword evidence="3" id="KW-0732">Signal</keyword>